<evidence type="ECO:0000256" key="1">
    <source>
        <dbReference type="SAM" id="MobiDB-lite"/>
    </source>
</evidence>
<reference evidence="2" key="1">
    <citation type="submission" date="2023-01" db="EMBL/GenBank/DDBJ databases">
        <title>Genome assembly of the deep-sea coral Lophelia pertusa.</title>
        <authorList>
            <person name="Herrera S."/>
            <person name="Cordes E."/>
        </authorList>
    </citation>
    <scope>NUCLEOTIDE SEQUENCE</scope>
    <source>
        <strain evidence="2">USNM1676648</strain>
        <tissue evidence="2">Polyp</tissue>
    </source>
</reference>
<name>A0A9W9Y8I8_9CNID</name>
<keyword evidence="3" id="KW-1185">Reference proteome</keyword>
<gene>
    <name evidence="2" type="ORF">OS493_032389</name>
</gene>
<feature type="region of interest" description="Disordered" evidence="1">
    <location>
        <begin position="1"/>
        <end position="20"/>
    </location>
</feature>
<comment type="caution">
    <text evidence="2">The sequence shown here is derived from an EMBL/GenBank/DDBJ whole genome shotgun (WGS) entry which is preliminary data.</text>
</comment>
<dbReference type="AlphaFoldDB" id="A0A9W9Y8I8"/>
<organism evidence="2 3">
    <name type="scientific">Desmophyllum pertusum</name>
    <dbReference type="NCBI Taxonomy" id="174260"/>
    <lineage>
        <taxon>Eukaryota</taxon>
        <taxon>Metazoa</taxon>
        <taxon>Cnidaria</taxon>
        <taxon>Anthozoa</taxon>
        <taxon>Hexacorallia</taxon>
        <taxon>Scleractinia</taxon>
        <taxon>Caryophylliina</taxon>
        <taxon>Caryophylliidae</taxon>
        <taxon>Desmophyllum</taxon>
    </lineage>
</organism>
<dbReference type="SUPFAM" id="SSF54001">
    <property type="entry name" value="Cysteine proteinases"/>
    <property type="match status" value="1"/>
</dbReference>
<dbReference type="Gene3D" id="3.90.70.120">
    <property type="match status" value="2"/>
</dbReference>
<dbReference type="EMBL" id="MU827817">
    <property type="protein sequence ID" value="KAJ7323104.1"/>
    <property type="molecule type" value="Genomic_DNA"/>
</dbReference>
<evidence type="ECO:0000313" key="2">
    <source>
        <dbReference type="EMBL" id="KAJ7323104.1"/>
    </source>
</evidence>
<proteinExistence type="predicted"/>
<sequence>MSESGGDDIHKNGKGIRCREPSRLPLKQMKQLLKKRKLRKRMRIYLSKNVPKTSSCYQMVVQSFLLKGMRFGIGRILRDGKEALESRKYVWKNGSSIVSSRKVIEYRSVNHRIKDVAAKLCGDIETNPGPVVVDCEKTICAAYSQGNALVFGSNAGKQCVAMSLLAIVYNLIYGIKSSSDLVGVMDLGNELYTHLSNLTGQDFLMLSDLTGDDQCVPLVEAFQLCIEQNFKCFLLTIVSNTVAIFQMENGAFKVFDSHSRDLSGNCHPHGTCVLLEIASVDRLVEYFSNLNVGADDALYEVRGVDISEEVRENVNGGVVEMDSVVEMDNVNESGVSSMFGNEVRDVDISEQVRDKVNGGVVEMDSVMEMDNLNESGVSSMFGNDTDVSSCKECYFVCLYAVCFSVIKGIGVWNEETLDGITEKSKQLYEKLMLKECCRFGNLPDVVKIDIAEVKVCFNVLYKGTMGNKALLVGIEKMEEVIKANEANNTGFLLRMSELYISCIFKRRIRAKVSYAVFGLDESMDRKKTGLETS</sequence>
<dbReference type="OrthoDB" id="5989338at2759"/>
<accession>A0A9W9Y8I8</accession>
<dbReference type="InterPro" id="IPR038765">
    <property type="entry name" value="Papain-like_cys_pep_sf"/>
</dbReference>
<evidence type="ECO:0000313" key="3">
    <source>
        <dbReference type="Proteomes" id="UP001163046"/>
    </source>
</evidence>
<feature type="compositionally biased region" description="Basic and acidic residues" evidence="1">
    <location>
        <begin position="7"/>
        <end position="20"/>
    </location>
</feature>
<protein>
    <submittedName>
        <fullName evidence="2">Uncharacterized protein</fullName>
    </submittedName>
</protein>
<dbReference type="Proteomes" id="UP001163046">
    <property type="component" value="Unassembled WGS sequence"/>
</dbReference>